<keyword evidence="3" id="KW-0547">Nucleotide-binding</keyword>
<keyword evidence="4" id="KW-0256">Endoplasmic reticulum</keyword>
<evidence type="ECO:0000256" key="4">
    <source>
        <dbReference type="ARBA" id="ARBA00022824"/>
    </source>
</evidence>
<dbReference type="Proteomes" id="UP001237642">
    <property type="component" value="Unassembled WGS sequence"/>
</dbReference>
<keyword evidence="10" id="KW-0346">Stress response</keyword>
<reference evidence="10" key="1">
    <citation type="submission" date="2023-02" db="EMBL/GenBank/DDBJ databases">
        <title>Genome of toxic invasive species Heracleum sosnowskyi carries increased number of genes despite the absence of recent whole-genome duplications.</title>
        <authorList>
            <person name="Schelkunov M."/>
            <person name="Shtratnikova V."/>
            <person name="Makarenko M."/>
            <person name="Klepikova A."/>
            <person name="Omelchenko D."/>
            <person name="Novikova G."/>
            <person name="Obukhova E."/>
            <person name="Bogdanov V."/>
            <person name="Penin A."/>
            <person name="Logacheva M."/>
        </authorList>
    </citation>
    <scope>NUCLEOTIDE SEQUENCE</scope>
    <source>
        <strain evidence="10">Hsosn_3</strain>
        <tissue evidence="10">Leaf</tissue>
    </source>
</reference>
<dbReference type="InterPro" id="IPR029048">
    <property type="entry name" value="HSP70_C_sf"/>
</dbReference>
<evidence type="ECO:0000256" key="1">
    <source>
        <dbReference type="ARBA" id="ARBA00004319"/>
    </source>
</evidence>
<dbReference type="GO" id="GO:0140662">
    <property type="term" value="F:ATP-dependent protein folding chaperone"/>
    <property type="evidence" value="ECO:0007669"/>
    <property type="project" value="InterPro"/>
</dbReference>
<dbReference type="Gene3D" id="1.20.1270.10">
    <property type="match status" value="1"/>
</dbReference>
<dbReference type="PANTHER" id="PTHR45639">
    <property type="entry name" value="HSC70CB, ISOFORM G-RELATED"/>
    <property type="match status" value="1"/>
</dbReference>
<proteinExistence type="inferred from homology"/>
<accession>A0AAD8MXD5</accession>
<dbReference type="GO" id="GO:0005524">
    <property type="term" value="F:ATP binding"/>
    <property type="evidence" value="ECO:0007669"/>
    <property type="project" value="UniProtKB-KW"/>
</dbReference>
<dbReference type="PRINTS" id="PR00301">
    <property type="entry name" value="HEATSHOCK70"/>
</dbReference>
<feature type="region of interest" description="Disordered" evidence="8">
    <location>
        <begin position="835"/>
        <end position="899"/>
    </location>
</feature>
<dbReference type="PROSITE" id="PS01036">
    <property type="entry name" value="HSP70_3"/>
    <property type="match status" value="1"/>
</dbReference>
<dbReference type="SUPFAM" id="SSF53067">
    <property type="entry name" value="Actin-like ATPase domain"/>
    <property type="match status" value="2"/>
</dbReference>
<keyword evidence="5" id="KW-0067">ATP-binding</keyword>
<comment type="subcellular location">
    <subcellularLocation>
        <location evidence="1">Endoplasmic reticulum lumen</location>
    </subcellularLocation>
</comment>
<organism evidence="10 11">
    <name type="scientific">Heracleum sosnowskyi</name>
    <dbReference type="NCBI Taxonomy" id="360622"/>
    <lineage>
        <taxon>Eukaryota</taxon>
        <taxon>Viridiplantae</taxon>
        <taxon>Streptophyta</taxon>
        <taxon>Embryophyta</taxon>
        <taxon>Tracheophyta</taxon>
        <taxon>Spermatophyta</taxon>
        <taxon>Magnoliopsida</taxon>
        <taxon>eudicotyledons</taxon>
        <taxon>Gunneridae</taxon>
        <taxon>Pentapetalae</taxon>
        <taxon>asterids</taxon>
        <taxon>campanulids</taxon>
        <taxon>Apiales</taxon>
        <taxon>Apiaceae</taxon>
        <taxon>Apioideae</taxon>
        <taxon>apioid superclade</taxon>
        <taxon>Tordylieae</taxon>
        <taxon>Tordyliinae</taxon>
        <taxon>Heracleum</taxon>
    </lineage>
</organism>
<dbReference type="FunFam" id="3.90.640.10:FF:000004">
    <property type="entry name" value="Heat shock 70 kDa protein 4"/>
    <property type="match status" value="1"/>
</dbReference>
<feature type="chain" id="PRO_5042206130" evidence="9">
    <location>
        <begin position="25"/>
        <end position="899"/>
    </location>
</feature>
<dbReference type="Gene3D" id="2.60.34.10">
    <property type="entry name" value="Substrate Binding Domain Of DNAk, Chain A, domain 1"/>
    <property type="match status" value="1"/>
</dbReference>
<evidence type="ECO:0000256" key="3">
    <source>
        <dbReference type="ARBA" id="ARBA00022741"/>
    </source>
</evidence>
<dbReference type="Pfam" id="PF00012">
    <property type="entry name" value="HSP70"/>
    <property type="match status" value="1"/>
</dbReference>
<dbReference type="Gene3D" id="3.30.420.40">
    <property type="match status" value="2"/>
</dbReference>
<dbReference type="AlphaFoldDB" id="A0AAD8MXD5"/>
<protein>
    <submittedName>
        <fullName evidence="10">Heat shock 70 kDa protein 17</fullName>
    </submittedName>
</protein>
<evidence type="ECO:0000256" key="5">
    <source>
        <dbReference type="ARBA" id="ARBA00022840"/>
    </source>
</evidence>
<dbReference type="CDD" id="cd10230">
    <property type="entry name" value="ASKHA_NBD_HSP70_HYOU1"/>
    <property type="match status" value="1"/>
</dbReference>
<dbReference type="EMBL" id="JAUIZM010000003">
    <property type="protein sequence ID" value="KAK1393420.1"/>
    <property type="molecule type" value="Genomic_DNA"/>
</dbReference>
<feature type="compositionally biased region" description="Basic and acidic residues" evidence="8">
    <location>
        <begin position="872"/>
        <end position="884"/>
    </location>
</feature>
<dbReference type="InterPro" id="IPR043129">
    <property type="entry name" value="ATPase_NBD"/>
</dbReference>
<comment type="similarity">
    <text evidence="7">Belongs to the heat shock protein 70 (TC 1.A.33) family. HSP110/SSE subfamily.</text>
</comment>
<dbReference type="PANTHER" id="PTHR45639:SF3">
    <property type="entry name" value="HYPOXIA UP-REGULATED PROTEIN 1"/>
    <property type="match status" value="1"/>
</dbReference>
<evidence type="ECO:0000256" key="8">
    <source>
        <dbReference type="SAM" id="MobiDB-lite"/>
    </source>
</evidence>
<dbReference type="SUPFAM" id="SSF100934">
    <property type="entry name" value="Heat shock protein 70kD (HSP70), C-terminal subdomain"/>
    <property type="match status" value="1"/>
</dbReference>
<gene>
    <name evidence="10" type="ORF">POM88_012476</name>
</gene>
<feature type="region of interest" description="Disordered" evidence="8">
    <location>
        <begin position="572"/>
        <end position="604"/>
    </location>
</feature>
<dbReference type="FunFam" id="1.20.1270.10:FF:000002">
    <property type="entry name" value="Heat shock 70 kDa protein 4"/>
    <property type="match status" value="1"/>
</dbReference>
<feature type="signal peptide" evidence="9">
    <location>
        <begin position="1"/>
        <end position="24"/>
    </location>
</feature>
<evidence type="ECO:0000256" key="9">
    <source>
        <dbReference type="SAM" id="SignalP"/>
    </source>
</evidence>
<evidence type="ECO:0000256" key="7">
    <source>
        <dbReference type="ARBA" id="ARBA00061090"/>
    </source>
</evidence>
<dbReference type="InterPro" id="IPR018181">
    <property type="entry name" value="Heat_shock_70_CS"/>
</dbReference>
<evidence type="ECO:0000313" key="11">
    <source>
        <dbReference type="Proteomes" id="UP001237642"/>
    </source>
</evidence>
<comment type="caution">
    <text evidence="10">The sequence shown here is derived from an EMBL/GenBank/DDBJ whole genome shotgun (WGS) entry which is preliminary data.</text>
</comment>
<feature type="compositionally biased region" description="Low complexity" evidence="8">
    <location>
        <begin position="859"/>
        <end position="871"/>
    </location>
</feature>
<dbReference type="GO" id="GO:0034663">
    <property type="term" value="C:endoplasmic reticulum chaperone complex"/>
    <property type="evidence" value="ECO:0007669"/>
    <property type="project" value="TreeGrafter"/>
</dbReference>
<evidence type="ECO:0000256" key="2">
    <source>
        <dbReference type="ARBA" id="ARBA00022729"/>
    </source>
</evidence>
<keyword evidence="6" id="KW-0143">Chaperone</keyword>
<name>A0AAD8MXD5_9APIA</name>
<dbReference type="GO" id="GO:0030968">
    <property type="term" value="P:endoplasmic reticulum unfolded protein response"/>
    <property type="evidence" value="ECO:0007669"/>
    <property type="project" value="TreeGrafter"/>
</dbReference>
<dbReference type="InterPro" id="IPR029047">
    <property type="entry name" value="HSP70_peptide-bd_sf"/>
</dbReference>
<dbReference type="InterPro" id="IPR013126">
    <property type="entry name" value="Hsp_70_fam"/>
</dbReference>
<dbReference type="Gene3D" id="3.30.30.30">
    <property type="match status" value="1"/>
</dbReference>
<keyword evidence="11" id="KW-1185">Reference proteome</keyword>
<keyword evidence="2 9" id="KW-0732">Signal</keyword>
<dbReference type="Gene3D" id="3.90.640.10">
    <property type="entry name" value="Actin, Chain A, domain 4"/>
    <property type="match status" value="1"/>
</dbReference>
<sequence length="899" mass="100436">MAKISLGLGLYILLSLLCFHSVLIESAVSSIDLGSESLKVAVVNLKPGEIPISIAINEMSKRKSPALVAFHSGNRLIGEEAAGLVARYPDKVFSSFRDLICKPYEFAKNALAEMYLPFNIIDDPERNVVAINVNDRGDAVYSIEELVAMLLSFASRLAGFHVKNEVKDVVISVPPYFGQAERKGLMQAAELAGINVLALVNEHSGAALQYGIDKDFSNESRNVVFYDMGSGSTYAALVQFSAYKTKEFGKTVSVNQFQVKDVKWDPKLGGQDMELRLVEYFADEFNKQVGNGIDVRKSPKSMAKLKKQVKRTKEILSANTMASISVESIYDDRDFKSSVTREKFEELCKDLWERALIPLKEVLEHSDLQADDLYAVELIGGATRVPKLQAKLQEFLGRKDLDRHLDADEAIVLGASLHAANLSDGIKLNRKLGMIDGSMYGYVFKLNGSDLSKDETTRQLLVPRLKKLPSKMFRSIAHNKDFEVSLAYETENLLPPGVLSQTFAHYVVSGLTDASAKYSARNLSSPVKASIHFSLSRTGILSLDRADAVIEISEWVEIPKKNLTVENSTFASPDVSAEASSKNASEESDDSVLATGEGLGNSSELANDQNITDIFTVKKLKKRTFRVPLKITEKMLLPGKSVSSESLAKAKSKLEILDKKDTERRRTEELKNNLEGYIYATREKLDSDEFEKISSSQERQSFFEKLEQVQDWLYTDGEDASAAEFQQRLDSLKSIGDPIFFRYSELTARPEALQLARRYFDQLKQIVQDWETKKSWLPRERINEVLTYAEKVNTWLVEKEAEQKRTPVFSKPAFTSEELYRKVFDLQDKVASVNRIPKPKPKVEKAVKNETEGNDDNTDGSNSSSRDSIGSEGDKTTNDSKVSTEESSNAEQSDLHDEL</sequence>
<reference evidence="10" key="2">
    <citation type="submission" date="2023-05" db="EMBL/GenBank/DDBJ databases">
        <authorList>
            <person name="Schelkunov M.I."/>
        </authorList>
    </citation>
    <scope>NUCLEOTIDE SEQUENCE</scope>
    <source>
        <strain evidence="10">Hsosn_3</strain>
        <tissue evidence="10">Leaf</tissue>
    </source>
</reference>
<evidence type="ECO:0000313" key="10">
    <source>
        <dbReference type="EMBL" id="KAK1393420.1"/>
    </source>
</evidence>
<dbReference type="GO" id="GO:0005788">
    <property type="term" value="C:endoplasmic reticulum lumen"/>
    <property type="evidence" value="ECO:0007669"/>
    <property type="project" value="UniProtKB-SubCell"/>
</dbReference>
<evidence type="ECO:0000256" key="6">
    <source>
        <dbReference type="ARBA" id="ARBA00023186"/>
    </source>
</evidence>
<feature type="compositionally biased region" description="Basic and acidic residues" evidence="8">
    <location>
        <begin position="841"/>
        <end position="851"/>
    </location>
</feature>